<name>A0A8J3G8Y1_9BACT</name>
<dbReference type="EMBL" id="BMXF01000002">
    <property type="protein sequence ID" value="GHB70212.1"/>
    <property type="molecule type" value="Genomic_DNA"/>
</dbReference>
<sequence>MNLLVVLTYHSKGRIIICSDNLQFYSAAHFVALKMSAIVLERVKESKGYRRGSSYCWNKDRSASSDSYYADSYSKKGRHRYNSFERNPIHIQYTINAYFCTVT</sequence>
<protein>
    <submittedName>
        <fullName evidence="1">Uncharacterized protein</fullName>
    </submittedName>
</protein>
<dbReference type="Proteomes" id="UP000598271">
    <property type="component" value="Unassembled WGS sequence"/>
</dbReference>
<reference evidence="1 2" key="1">
    <citation type="journal article" date="2014" name="Int. J. Syst. Evol. Microbiol.">
        <title>Complete genome sequence of Corynebacterium casei LMG S-19264T (=DSM 44701T), isolated from a smear-ripened cheese.</title>
        <authorList>
            <consortium name="US DOE Joint Genome Institute (JGI-PGF)"/>
            <person name="Walter F."/>
            <person name="Albersmeier A."/>
            <person name="Kalinowski J."/>
            <person name="Ruckert C."/>
        </authorList>
    </citation>
    <scope>NUCLEOTIDE SEQUENCE [LARGE SCALE GENOMIC DNA]</scope>
    <source>
        <strain evidence="1 2">KCTC 12866</strain>
    </source>
</reference>
<keyword evidence="2" id="KW-1185">Reference proteome</keyword>
<evidence type="ECO:0000313" key="2">
    <source>
        <dbReference type="Proteomes" id="UP000598271"/>
    </source>
</evidence>
<gene>
    <name evidence="1" type="ORF">GCM10007390_24790</name>
</gene>
<comment type="caution">
    <text evidence="1">The sequence shown here is derived from an EMBL/GenBank/DDBJ whole genome shotgun (WGS) entry which is preliminary data.</text>
</comment>
<accession>A0A8J3G8Y1</accession>
<proteinExistence type="predicted"/>
<dbReference type="AlphaFoldDB" id="A0A8J3G8Y1"/>
<evidence type="ECO:0000313" key="1">
    <source>
        <dbReference type="EMBL" id="GHB70212.1"/>
    </source>
</evidence>
<organism evidence="1 2">
    <name type="scientific">Persicitalea jodogahamensis</name>
    <dbReference type="NCBI Taxonomy" id="402147"/>
    <lineage>
        <taxon>Bacteria</taxon>
        <taxon>Pseudomonadati</taxon>
        <taxon>Bacteroidota</taxon>
        <taxon>Cytophagia</taxon>
        <taxon>Cytophagales</taxon>
        <taxon>Spirosomataceae</taxon>
        <taxon>Persicitalea</taxon>
    </lineage>
</organism>